<dbReference type="InterPro" id="IPR035996">
    <property type="entry name" value="4pyrrol_Methylase_sf"/>
</dbReference>
<dbReference type="InterPro" id="IPR048015">
    <property type="entry name" value="NTP-PPase_MazG-like_N"/>
</dbReference>
<dbReference type="InterPro" id="IPR011551">
    <property type="entry name" value="NTP_PyrPHydrolase_MazG"/>
</dbReference>
<proteinExistence type="predicted"/>
<dbReference type="PANTHER" id="PTHR30522:SF0">
    <property type="entry name" value="NUCLEOSIDE TRIPHOSPHATE PYROPHOSPHOHYDROLASE"/>
    <property type="match status" value="1"/>
</dbReference>
<evidence type="ECO:0000259" key="1">
    <source>
        <dbReference type="Pfam" id="PF00590"/>
    </source>
</evidence>
<dbReference type="InterPro" id="IPR000878">
    <property type="entry name" value="4pyrrol_Mease"/>
</dbReference>
<dbReference type="GO" id="GO:0046076">
    <property type="term" value="P:dTTP catabolic process"/>
    <property type="evidence" value="ECO:0007669"/>
    <property type="project" value="TreeGrafter"/>
</dbReference>
<feature type="domain" description="NTP pyrophosphohydrolase MazG-like" evidence="2">
    <location>
        <begin position="251"/>
        <end position="330"/>
    </location>
</feature>
<evidence type="ECO:0000313" key="3">
    <source>
        <dbReference type="EMBL" id="CAB4323372.1"/>
    </source>
</evidence>
<dbReference type="CDD" id="cd11528">
    <property type="entry name" value="NTP-PPase_MazG_Nterm"/>
    <property type="match status" value="1"/>
</dbReference>
<dbReference type="InterPro" id="IPR035013">
    <property type="entry name" value="YabN_N"/>
</dbReference>
<dbReference type="NCBIfam" id="TIGR00444">
    <property type="entry name" value="mazG"/>
    <property type="match status" value="1"/>
</dbReference>
<accession>A0A6J5YIH6</accession>
<feature type="domain" description="Tetrapyrrole methylase" evidence="1">
    <location>
        <begin position="6"/>
        <end position="200"/>
    </location>
</feature>
<sequence length="452" mass="49135">MVELPRIIVVGLGPGDVDLLTVGTVAAIASVEVRFLRTSRHPAAVAVPDATTFDSIYETAERMGEVYSEIVERLVDAATEHGVVLYAVPGSPLVAEHTIELLLADERVDLEVHPALSFLDLAWVRLGIDPVERGVRVLDGHRFAVEGAGERGPLLVAQCDSVHVLSDIKLALDSGLTPCLGPDAQVVLLQRLGLPDEVVRSIAWTELDRVEADHLTSIYLPQLAAPMASELVAFVELVATLRAECPWDQEQTHESLRRHLLEESYEVLEAIDQLDVDAGEGYDHLEEELGDLLFQVFFHSQLATEQGQFTIADVARNVHDKLRSRHPHVFGDVEAHDADAVVASWEQIKKSEKGRSSVFDGVPDAIPALLYALKVRKKASSLPTEQRSLTEIPQIGEALAAVEAGADDDSVGALLLAVVELSRLSGVDPETALRAAARRHRDDARAAELANQ</sequence>
<dbReference type="Gene3D" id="3.40.1010.10">
    <property type="entry name" value="Cobalt-precorrin-4 Transmethylase, Domain 1"/>
    <property type="match status" value="1"/>
</dbReference>
<dbReference type="GO" id="GO:0046052">
    <property type="term" value="P:UTP catabolic process"/>
    <property type="evidence" value="ECO:0007669"/>
    <property type="project" value="TreeGrafter"/>
</dbReference>
<dbReference type="GO" id="GO:0046061">
    <property type="term" value="P:dATP catabolic process"/>
    <property type="evidence" value="ECO:0007669"/>
    <property type="project" value="TreeGrafter"/>
</dbReference>
<dbReference type="GO" id="GO:0047429">
    <property type="term" value="F:nucleoside triphosphate diphosphatase activity"/>
    <property type="evidence" value="ECO:0007669"/>
    <property type="project" value="TreeGrafter"/>
</dbReference>
<dbReference type="InterPro" id="IPR004518">
    <property type="entry name" value="MazG-like_dom"/>
</dbReference>
<dbReference type="GO" id="GO:0046047">
    <property type="term" value="P:TTP catabolic process"/>
    <property type="evidence" value="ECO:0007669"/>
    <property type="project" value="TreeGrafter"/>
</dbReference>
<dbReference type="GO" id="GO:0006950">
    <property type="term" value="P:response to stress"/>
    <property type="evidence" value="ECO:0007669"/>
    <property type="project" value="UniProtKB-ARBA"/>
</dbReference>
<gene>
    <name evidence="3" type="ORF">UFOPK1392_01127</name>
</gene>
<protein>
    <submittedName>
        <fullName evidence="3">Unannotated protein</fullName>
    </submittedName>
</protein>
<dbReference type="Pfam" id="PF00590">
    <property type="entry name" value="TP_methylase"/>
    <property type="match status" value="1"/>
</dbReference>
<evidence type="ECO:0000259" key="2">
    <source>
        <dbReference type="Pfam" id="PF03819"/>
    </source>
</evidence>
<dbReference type="Pfam" id="PF03819">
    <property type="entry name" value="MazG"/>
    <property type="match status" value="1"/>
</dbReference>
<dbReference type="PANTHER" id="PTHR30522">
    <property type="entry name" value="NUCLEOSIDE TRIPHOSPHATE PYROPHOSPHOHYDROLASE"/>
    <property type="match status" value="1"/>
</dbReference>
<dbReference type="EMBL" id="CAEMXZ010000040">
    <property type="protein sequence ID" value="CAB4323372.1"/>
    <property type="molecule type" value="Genomic_DNA"/>
</dbReference>
<dbReference type="GO" id="GO:0006203">
    <property type="term" value="P:dGTP catabolic process"/>
    <property type="evidence" value="ECO:0007669"/>
    <property type="project" value="TreeGrafter"/>
</dbReference>
<name>A0A6J5YIH6_9ZZZZ</name>
<dbReference type="InterPro" id="IPR014777">
    <property type="entry name" value="4pyrrole_Mease_sub1"/>
</dbReference>
<reference evidence="3" key="1">
    <citation type="submission" date="2020-05" db="EMBL/GenBank/DDBJ databases">
        <authorList>
            <person name="Chiriac C."/>
            <person name="Salcher M."/>
            <person name="Ghai R."/>
            <person name="Kavagutti S V."/>
        </authorList>
    </citation>
    <scope>NUCLEOTIDE SEQUENCE</scope>
</reference>
<organism evidence="3">
    <name type="scientific">freshwater metagenome</name>
    <dbReference type="NCBI Taxonomy" id="449393"/>
    <lineage>
        <taxon>unclassified sequences</taxon>
        <taxon>metagenomes</taxon>
        <taxon>ecological metagenomes</taxon>
    </lineage>
</organism>
<dbReference type="GO" id="GO:0008168">
    <property type="term" value="F:methyltransferase activity"/>
    <property type="evidence" value="ECO:0007669"/>
    <property type="project" value="InterPro"/>
</dbReference>
<dbReference type="SUPFAM" id="SSF53790">
    <property type="entry name" value="Tetrapyrrole methylase"/>
    <property type="match status" value="1"/>
</dbReference>
<dbReference type="FunFam" id="1.10.287.1080:FF:000001">
    <property type="entry name" value="Nucleoside triphosphate pyrophosphohydrolase"/>
    <property type="match status" value="1"/>
</dbReference>
<dbReference type="AlphaFoldDB" id="A0A6J5YIH6"/>
<dbReference type="Gene3D" id="1.10.287.1080">
    <property type="entry name" value="MazG-like"/>
    <property type="match status" value="2"/>
</dbReference>
<dbReference type="GO" id="GO:0046081">
    <property type="term" value="P:dUTP catabolic process"/>
    <property type="evidence" value="ECO:0007669"/>
    <property type="project" value="TreeGrafter"/>
</dbReference>
<dbReference type="SUPFAM" id="SSF101386">
    <property type="entry name" value="all-alpha NTP pyrophosphatases"/>
    <property type="match status" value="1"/>
</dbReference>
<dbReference type="CDD" id="cd11723">
    <property type="entry name" value="YabN_N_like"/>
    <property type="match status" value="1"/>
</dbReference>